<evidence type="ECO:0000259" key="1">
    <source>
        <dbReference type="SMART" id="SM01111"/>
    </source>
</evidence>
<dbReference type="Gene3D" id="2.30.60.10">
    <property type="entry name" value="Cyanovirin-N"/>
    <property type="match status" value="1"/>
</dbReference>
<feature type="domain" description="Cyanovirin-N" evidence="1">
    <location>
        <begin position="3"/>
        <end position="106"/>
    </location>
</feature>
<name>A0ABR3VQN0_HUMIN</name>
<evidence type="ECO:0000313" key="2">
    <source>
        <dbReference type="EMBL" id="KAL1844115.1"/>
    </source>
</evidence>
<dbReference type="InterPro" id="IPR011058">
    <property type="entry name" value="Cyanovirin-N"/>
</dbReference>
<organism evidence="2 3">
    <name type="scientific">Humicola insolens</name>
    <name type="common">Soft-rot fungus</name>
    <dbReference type="NCBI Taxonomy" id="85995"/>
    <lineage>
        <taxon>Eukaryota</taxon>
        <taxon>Fungi</taxon>
        <taxon>Dikarya</taxon>
        <taxon>Ascomycota</taxon>
        <taxon>Pezizomycotina</taxon>
        <taxon>Sordariomycetes</taxon>
        <taxon>Sordariomycetidae</taxon>
        <taxon>Sordariales</taxon>
        <taxon>Chaetomiaceae</taxon>
        <taxon>Mycothermus</taxon>
    </lineage>
</organism>
<keyword evidence="3" id="KW-1185">Reference proteome</keyword>
<dbReference type="Pfam" id="PF08881">
    <property type="entry name" value="CVNH"/>
    <property type="match status" value="1"/>
</dbReference>
<accession>A0ABR3VQN0</accession>
<reference evidence="2 3" key="1">
    <citation type="journal article" date="2024" name="Commun. Biol.">
        <title>Comparative genomic analysis of thermophilic fungi reveals convergent evolutionary adaptations and gene losses.</title>
        <authorList>
            <person name="Steindorff A.S."/>
            <person name="Aguilar-Pontes M.V."/>
            <person name="Robinson A.J."/>
            <person name="Andreopoulos B."/>
            <person name="LaButti K."/>
            <person name="Kuo A."/>
            <person name="Mondo S."/>
            <person name="Riley R."/>
            <person name="Otillar R."/>
            <person name="Haridas S."/>
            <person name="Lipzen A."/>
            <person name="Grimwood J."/>
            <person name="Schmutz J."/>
            <person name="Clum A."/>
            <person name="Reid I.D."/>
            <person name="Moisan M.C."/>
            <person name="Butler G."/>
            <person name="Nguyen T.T.M."/>
            <person name="Dewar K."/>
            <person name="Conant G."/>
            <person name="Drula E."/>
            <person name="Henrissat B."/>
            <person name="Hansel C."/>
            <person name="Singer S."/>
            <person name="Hutchinson M.I."/>
            <person name="de Vries R.P."/>
            <person name="Natvig D.O."/>
            <person name="Powell A.J."/>
            <person name="Tsang A."/>
            <person name="Grigoriev I.V."/>
        </authorList>
    </citation>
    <scope>NUCLEOTIDE SEQUENCE [LARGE SCALE GENOMIC DNA]</scope>
    <source>
        <strain evidence="2 3">CBS 620.91</strain>
    </source>
</reference>
<dbReference type="InterPro" id="IPR036673">
    <property type="entry name" value="Cyanovirin-N_sf"/>
</dbReference>
<dbReference type="SMART" id="SM01111">
    <property type="entry name" value="CVNH"/>
    <property type="match status" value="1"/>
</dbReference>
<proteinExistence type="predicted"/>
<comment type="caution">
    <text evidence="2">The sequence shown here is derived from an EMBL/GenBank/DDBJ whole genome shotgun (WGS) entry which is preliminary data.</text>
</comment>
<dbReference type="Proteomes" id="UP001583172">
    <property type="component" value="Unassembled WGS sequence"/>
</dbReference>
<dbReference type="EMBL" id="JAZGSY010000004">
    <property type="protein sequence ID" value="KAL1844115.1"/>
    <property type="molecule type" value="Genomic_DNA"/>
</dbReference>
<gene>
    <name evidence="2" type="ORF">VTJ49DRAFT_4967</name>
</gene>
<sequence>MPDFHASANDIHVDDGHILRAILTSADGHQVEASCDLDDYIGNTNGHFEWNGMDFSKSAQDITLAAEGDASLPVLRASLRNAKGELIPASINLAEHISNIDGALRFE</sequence>
<dbReference type="PANTHER" id="PTHR42076:SF1">
    <property type="entry name" value="CYANOVIRIN-N DOMAIN-CONTAINING PROTEIN"/>
    <property type="match status" value="1"/>
</dbReference>
<dbReference type="PANTHER" id="PTHR42076">
    <property type="entry name" value="CYANOVIRIN-N HOMOLOG"/>
    <property type="match status" value="1"/>
</dbReference>
<evidence type="ECO:0000313" key="3">
    <source>
        <dbReference type="Proteomes" id="UP001583172"/>
    </source>
</evidence>
<dbReference type="SUPFAM" id="SSF51322">
    <property type="entry name" value="Cyanovirin-N"/>
    <property type="match status" value="1"/>
</dbReference>
<protein>
    <recommendedName>
        <fullName evidence="1">Cyanovirin-N domain-containing protein</fullName>
    </recommendedName>
</protein>